<accession>A0A919EP99</accession>
<organism evidence="2 3">
    <name type="scientific">Thalassotalea marina</name>
    <dbReference type="NCBI Taxonomy" id="1673741"/>
    <lineage>
        <taxon>Bacteria</taxon>
        <taxon>Pseudomonadati</taxon>
        <taxon>Pseudomonadota</taxon>
        <taxon>Gammaproteobacteria</taxon>
        <taxon>Alteromonadales</taxon>
        <taxon>Colwelliaceae</taxon>
        <taxon>Thalassotalea</taxon>
    </lineage>
</organism>
<sequence>MFSQLMSMITQAKLNGIHLMIRPTPFGGLTVTVAAESSGQPCDNAKLAAVMTQGLTLQGSVVELDEQFFTHVEAYAQTYTSALTANTERLIEPSPEVVDDQPSESVNDDVTDSVILTDNSDDAL</sequence>
<protein>
    <submittedName>
        <fullName evidence="2">Uncharacterized protein</fullName>
    </submittedName>
</protein>
<dbReference type="EMBL" id="BNCK01000016">
    <property type="protein sequence ID" value="GHG07735.1"/>
    <property type="molecule type" value="Genomic_DNA"/>
</dbReference>
<reference evidence="2" key="1">
    <citation type="journal article" date="2014" name="Int. J. Syst. Evol. Microbiol.">
        <title>Complete genome sequence of Corynebacterium casei LMG S-19264T (=DSM 44701T), isolated from a smear-ripened cheese.</title>
        <authorList>
            <consortium name="US DOE Joint Genome Institute (JGI-PGF)"/>
            <person name="Walter F."/>
            <person name="Albersmeier A."/>
            <person name="Kalinowski J."/>
            <person name="Ruckert C."/>
        </authorList>
    </citation>
    <scope>NUCLEOTIDE SEQUENCE</scope>
    <source>
        <strain evidence="2">KCTC 42731</strain>
    </source>
</reference>
<keyword evidence="3" id="KW-1185">Reference proteome</keyword>
<dbReference type="RefSeq" id="WP_189774819.1">
    <property type="nucleotide sequence ID" value="NZ_BNCK01000016.1"/>
</dbReference>
<dbReference type="AlphaFoldDB" id="A0A919EP99"/>
<evidence type="ECO:0000313" key="3">
    <source>
        <dbReference type="Proteomes" id="UP000623842"/>
    </source>
</evidence>
<reference evidence="2" key="2">
    <citation type="submission" date="2020-09" db="EMBL/GenBank/DDBJ databases">
        <authorList>
            <person name="Sun Q."/>
            <person name="Kim S."/>
        </authorList>
    </citation>
    <scope>NUCLEOTIDE SEQUENCE</scope>
    <source>
        <strain evidence="2">KCTC 42731</strain>
    </source>
</reference>
<evidence type="ECO:0000313" key="2">
    <source>
        <dbReference type="EMBL" id="GHG07735.1"/>
    </source>
</evidence>
<evidence type="ECO:0000256" key="1">
    <source>
        <dbReference type="SAM" id="MobiDB-lite"/>
    </source>
</evidence>
<gene>
    <name evidence="2" type="ORF">GCM10017161_41780</name>
</gene>
<feature type="compositionally biased region" description="Acidic residues" evidence="1">
    <location>
        <begin position="97"/>
        <end position="111"/>
    </location>
</feature>
<dbReference type="Proteomes" id="UP000623842">
    <property type="component" value="Unassembled WGS sequence"/>
</dbReference>
<proteinExistence type="predicted"/>
<name>A0A919EP99_9GAMM</name>
<feature type="region of interest" description="Disordered" evidence="1">
    <location>
        <begin position="94"/>
        <end position="124"/>
    </location>
</feature>
<comment type="caution">
    <text evidence="2">The sequence shown here is derived from an EMBL/GenBank/DDBJ whole genome shotgun (WGS) entry which is preliminary data.</text>
</comment>